<protein>
    <submittedName>
        <fullName evidence="5">Secreted protein</fullName>
    </submittedName>
</protein>
<dbReference type="Proteomes" id="UP000275846">
    <property type="component" value="Unassembled WGS sequence"/>
</dbReference>
<sequence length="80" mass="9128">MKLQICLLLLTAIVLGTCMEASEDTTTGPDSTEEESLDAAAWDPYMHGKPEHQWPTGGAAWNEKRQGQNKWRKPQYNEWH</sequence>
<dbReference type="AlphaFoldDB" id="A0A183TRE5"/>
<reference evidence="3 4" key="2">
    <citation type="submission" date="2018-11" db="EMBL/GenBank/DDBJ databases">
        <authorList>
            <consortium name="Pathogen Informatics"/>
        </authorList>
    </citation>
    <scope>NUCLEOTIDE SEQUENCE [LARGE SCALE GENOMIC DNA]</scope>
    <source>
        <strain evidence="3 4">NST_G2</strain>
    </source>
</reference>
<evidence type="ECO:0000313" key="3">
    <source>
        <dbReference type="EMBL" id="VDM05426.1"/>
    </source>
</evidence>
<feature type="signal peptide" evidence="2">
    <location>
        <begin position="1"/>
        <end position="16"/>
    </location>
</feature>
<organism evidence="5">
    <name type="scientific">Schistocephalus solidus</name>
    <name type="common">Tapeworm</name>
    <dbReference type="NCBI Taxonomy" id="70667"/>
    <lineage>
        <taxon>Eukaryota</taxon>
        <taxon>Metazoa</taxon>
        <taxon>Spiralia</taxon>
        <taxon>Lophotrochozoa</taxon>
        <taxon>Platyhelminthes</taxon>
        <taxon>Cestoda</taxon>
        <taxon>Eucestoda</taxon>
        <taxon>Diphyllobothriidea</taxon>
        <taxon>Diphyllobothriidae</taxon>
        <taxon>Schistocephalus</taxon>
    </lineage>
</organism>
<feature type="region of interest" description="Disordered" evidence="1">
    <location>
        <begin position="45"/>
        <end position="80"/>
    </location>
</feature>
<evidence type="ECO:0000313" key="4">
    <source>
        <dbReference type="Proteomes" id="UP000275846"/>
    </source>
</evidence>
<reference evidence="5" key="1">
    <citation type="submission" date="2016-06" db="UniProtKB">
        <authorList>
            <consortium name="WormBaseParasite"/>
        </authorList>
    </citation>
    <scope>IDENTIFICATION</scope>
</reference>
<evidence type="ECO:0000256" key="2">
    <source>
        <dbReference type="SAM" id="SignalP"/>
    </source>
</evidence>
<dbReference type="WBParaSite" id="SSLN_0001976601-mRNA-1">
    <property type="protein sequence ID" value="SSLN_0001976601-mRNA-1"/>
    <property type="gene ID" value="SSLN_0001976601"/>
</dbReference>
<proteinExistence type="predicted"/>
<feature type="chain" id="PRO_5043141622" evidence="2">
    <location>
        <begin position="17"/>
        <end position="80"/>
    </location>
</feature>
<accession>A0A183TRE5</accession>
<gene>
    <name evidence="3" type="ORF">SSLN_LOCUS19040</name>
</gene>
<dbReference type="OrthoDB" id="6280244at2759"/>
<dbReference type="EMBL" id="UYSU01046072">
    <property type="protein sequence ID" value="VDM05426.1"/>
    <property type="molecule type" value="Genomic_DNA"/>
</dbReference>
<name>A0A183TRE5_SCHSO</name>
<keyword evidence="2" id="KW-0732">Signal</keyword>
<keyword evidence="4" id="KW-1185">Reference proteome</keyword>
<evidence type="ECO:0000313" key="5">
    <source>
        <dbReference type="WBParaSite" id="SSLN_0001976601-mRNA-1"/>
    </source>
</evidence>
<evidence type="ECO:0000256" key="1">
    <source>
        <dbReference type="SAM" id="MobiDB-lite"/>
    </source>
</evidence>